<feature type="transmembrane region" description="Helical" evidence="3">
    <location>
        <begin position="54"/>
        <end position="75"/>
    </location>
</feature>
<keyword evidence="3" id="KW-1133">Transmembrane helix</keyword>
<organism evidence="4 5">
    <name type="scientific">Panagrolaimus superbus</name>
    <dbReference type="NCBI Taxonomy" id="310955"/>
    <lineage>
        <taxon>Eukaryota</taxon>
        <taxon>Metazoa</taxon>
        <taxon>Ecdysozoa</taxon>
        <taxon>Nematoda</taxon>
        <taxon>Chromadorea</taxon>
        <taxon>Rhabditida</taxon>
        <taxon>Tylenchina</taxon>
        <taxon>Panagrolaimomorpha</taxon>
        <taxon>Panagrolaimoidea</taxon>
        <taxon>Panagrolaimidae</taxon>
        <taxon>Panagrolaimus</taxon>
    </lineage>
</organism>
<feature type="compositionally biased region" description="Basic and acidic residues" evidence="2">
    <location>
        <begin position="127"/>
        <end position="150"/>
    </location>
</feature>
<keyword evidence="4" id="KW-1185">Reference proteome</keyword>
<evidence type="ECO:0000313" key="5">
    <source>
        <dbReference type="WBParaSite" id="PSU_v2.g18423.t1"/>
    </source>
</evidence>
<feature type="coiled-coil region" evidence="1">
    <location>
        <begin position="259"/>
        <end position="286"/>
    </location>
</feature>
<evidence type="ECO:0000256" key="1">
    <source>
        <dbReference type="SAM" id="Coils"/>
    </source>
</evidence>
<evidence type="ECO:0000256" key="2">
    <source>
        <dbReference type="SAM" id="MobiDB-lite"/>
    </source>
</evidence>
<accession>A0A914YG51</accession>
<evidence type="ECO:0000313" key="4">
    <source>
        <dbReference type="Proteomes" id="UP000887577"/>
    </source>
</evidence>
<name>A0A914YG51_9BILA</name>
<dbReference type="WBParaSite" id="PSU_v2.g18423.t1">
    <property type="protein sequence ID" value="PSU_v2.g18423.t1"/>
    <property type="gene ID" value="PSU_v2.g18423"/>
</dbReference>
<dbReference type="AlphaFoldDB" id="A0A914YG51"/>
<proteinExistence type="predicted"/>
<feature type="compositionally biased region" description="Acidic residues" evidence="2">
    <location>
        <begin position="157"/>
        <end position="171"/>
    </location>
</feature>
<protein>
    <submittedName>
        <fullName evidence="5">Uncharacterized protein</fullName>
    </submittedName>
</protein>
<keyword evidence="1" id="KW-0175">Coiled coil</keyword>
<reference evidence="5" key="1">
    <citation type="submission" date="2022-11" db="UniProtKB">
        <authorList>
            <consortium name="WormBaseParasite"/>
        </authorList>
    </citation>
    <scope>IDENTIFICATION</scope>
</reference>
<feature type="region of interest" description="Disordered" evidence="2">
    <location>
        <begin position="117"/>
        <end position="208"/>
    </location>
</feature>
<feature type="compositionally biased region" description="Basic and acidic residues" evidence="2">
    <location>
        <begin position="182"/>
        <end position="198"/>
    </location>
</feature>
<keyword evidence="3" id="KW-0812">Transmembrane</keyword>
<keyword evidence="3" id="KW-0472">Membrane</keyword>
<evidence type="ECO:0000256" key="3">
    <source>
        <dbReference type="SAM" id="Phobius"/>
    </source>
</evidence>
<dbReference type="Proteomes" id="UP000887577">
    <property type="component" value="Unplaced"/>
</dbReference>
<sequence length="290" mass="33165">MEKSKCISWAFELSIDNMPFFDWVHSLIQKMTGRDVDEEEMEQLPEYEISPKRILLFQCINFILLIAALYLAYVYEIVPAKYQEICDNLKPVIDRQNKLHAICWYLMWIGVPKVSAPGNQNNNDNEDEKKSNEPTIKSDVDKLPESKVENESVFSTSDDDSDMVSDSDSDSDSSFSDFGENDIIKDNDKPSEMEKQNDDSLVLKGKSEQNVEAQTNIITDNNEKANAKPTENFEEILIKAECNIKNQTSDKNSNIENNPENLQLQLAQMKAENEKLKNSLEKLFATQNIA</sequence>